<protein>
    <submittedName>
        <fullName evidence="2">Uncharacterized protein</fullName>
    </submittedName>
</protein>
<dbReference type="AlphaFoldDB" id="A0A9Q3E8J9"/>
<accession>A0A9Q3E8J9</accession>
<gene>
    <name evidence="2" type="ORF">O181_057845</name>
</gene>
<reference evidence="2" key="1">
    <citation type="submission" date="2021-03" db="EMBL/GenBank/DDBJ databases">
        <title>Draft genome sequence of rust myrtle Austropuccinia psidii MF-1, a brazilian biotype.</title>
        <authorList>
            <person name="Quecine M.C."/>
            <person name="Pachon D.M.R."/>
            <person name="Bonatelli M.L."/>
            <person name="Correr F.H."/>
            <person name="Franceschini L.M."/>
            <person name="Leite T.F."/>
            <person name="Margarido G.R.A."/>
            <person name="Almeida C.A."/>
            <person name="Ferrarezi J.A."/>
            <person name="Labate C.A."/>
        </authorList>
    </citation>
    <scope>NUCLEOTIDE SEQUENCE</scope>
    <source>
        <strain evidence="2">MF-1</strain>
    </source>
</reference>
<comment type="caution">
    <text evidence="2">The sequence shown here is derived from an EMBL/GenBank/DDBJ whole genome shotgun (WGS) entry which is preliminary data.</text>
</comment>
<dbReference type="Proteomes" id="UP000765509">
    <property type="component" value="Unassembled WGS sequence"/>
</dbReference>
<feature type="region of interest" description="Disordered" evidence="1">
    <location>
        <begin position="83"/>
        <end position="110"/>
    </location>
</feature>
<proteinExistence type="predicted"/>
<keyword evidence="3" id="KW-1185">Reference proteome</keyword>
<dbReference type="EMBL" id="AVOT02026425">
    <property type="protein sequence ID" value="MBW0518130.1"/>
    <property type="molecule type" value="Genomic_DNA"/>
</dbReference>
<evidence type="ECO:0000256" key="1">
    <source>
        <dbReference type="SAM" id="MobiDB-lite"/>
    </source>
</evidence>
<evidence type="ECO:0000313" key="3">
    <source>
        <dbReference type="Proteomes" id="UP000765509"/>
    </source>
</evidence>
<evidence type="ECO:0000313" key="2">
    <source>
        <dbReference type="EMBL" id="MBW0518130.1"/>
    </source>
</evidence>
<sequence>MRNHKLLEKLPGDLGNAVRFRFRKEFNMDNAANILQEVWEGTSIGRYTEYKINTFRDKHRFVMDPKDRSRDKWVEISKKRNLSQNCGSSDHFAKSSPKTNKIIYSRDEEG</sequence>
<organism evidence="2 3">
    <name type="scientific">Austropuccinia psidii MF-1</name>
    <dbReference type="NCBI Taxonomy" id="1389203"/>
    <lineage>
        <taxon>Eukaryota</taxon>
        <taxon>Fungi</taxon>
        <taxon>Dikarya</taxon>
        <taxon>Basidiomycota</taxon>
        <taxon>Pucciniomycotina</taxon>
        <taxon>Pucciniomycetes</taxon>
        <taxon>Pucciniales</taxon>
        <taxon>Sphaerophragmiaceae</taxon>
        <taxon>Austropuccinia</taxon>
    </lineage>
</organism>
<dbReference type="OrthoDB" id="2514797at2759"/>
<name>A0A9Q3E8J9_9BASI</name>